<organism evidence="1 2">
    <name type="scientific">candidate division TA06 bacterium</name>
    <dbReference type="NCBI Taxonomy" id="2250710"/>
    <lineage>
        <taxon>Bacteria</taxon>
        <taxon>Bacteria division TA06</taxon>
    </lineage>
</organism>
<proteinExistence type="predicted"/>
<dbReference type="EMBL" id="JACQXR010000112">
    <property type="protein sequence ID" value="MBI4727250.1"/>
    <property type="molecule type" value="Genomic_DNA"/>
</dbReference>
<reference evidence="1" key="1">
    <citation type="submission" date="2020-07" db="EMBL/GenBank/DDBJ databases">
        <title>Huge and variable diversity of episymbiotic CPR bacteria and DPANN archaea in groundwater ecosystems.</title>
        <authorList>
            <person name="He C.Y."/>
            <person name="Keren R."/>
            <person name="Whittaker M."/>
            <person name="Farag I.F."/>
            <person name="Doudna J."/>
            <person name="Cate J.H.D."/>
            <person name="Banfield J.F."/>
        </authorList>
    </citation>
    <scope>NUCLEOTIDE SEQUENCE</scope>
    <source>
        <strain evidence="1">NC_groundwater_1520_Pr4_B-0.1um_53_5</strain>
    </source>
</reference>
<dbReference type="NCBIfam" id="TIGR04258">
    <property type="entry name" value="4helix_suffix"/>
    <property type="match status" value="1"/>
</dbReference>
<dbReference type="InterPro" id="IPR012657">
    <property type="entry name" value="23S_rRNA-intervening_sequence"/>
</dbReference>
<dbReference type="InterPro" id="IPR026354">
    <property type="entry name" value="4helix_suffix_dom"/>
</dbReference>
<evidence type="ECO:0000313" key="1">
    <source>
        <dbReference type="EMBL" id="MBI4727250.1"/>
    </source>
</evidence>
<dbReference type="SUPFAM" id="SSF158446">
    <property type="entry name" value="IVS-encoded protein-like"/>
    <property type="match status" value="1"/>
</dbReference>
<dbReference type="Proteomes" id="UP000736328">
    <property type="component" value="Unassembled WGS sequence"/>
</dbReference>
<gene>
    <name evidence="1" type="ORF">HY768_08545</name>
</gene>
<name>A0A933ML00_UNCT6</name>
<dbReference type="NCBIfam" id="TIGR02436">
    <property type="entry name" value="four helix bundle protein"/>
    <property type="match status" value="1"/>
</dbReference>
<dbReference type="InterPro" id="IPR036583">
    <property type="entry name" value="23S_rRNA_IVS_sf"/>
</dbReference>
<comment type="caution">
    <text evidence="1">The sequence shown here is derived from an EMBL/GenBank/DDBJ whole genome shotgun (WGS) entry which is preliminary data.</text>
</comment>
<accession>A0A933ML00</accession>
<dbReference type="AlphaFoldDB" id="A0A933ML00"/>
<protein>
    <submittedName>
        <fullName evidence="1">Four helix bundle protein</fullName>
    </submittedName>
</protein>
<evidence type="ECO:0000313" key="2">
    <source>
        <dbReference type="Proteomes" id="UP000736328"/>
    </source>
</evidence>
<sequence>MKTPDKSQPAGARVEPRVIPPHGGYRNLKSYQMAEIVHDATVVFCERFVDRFSRTRDQMVQAARSGKQNIAEGSQVSGTSKASEIKLVGVARASLEELLVDAQDYLRQHALALWGKDDPKAKAVRGLAYRAHRSYATYAPYFDSASPETAANALVCLVHQANYLLDQQLRALEHEVVEKGGFNERLYQARVKYRQGGGCK</sequence>
<dbReference type="Gene3D" id="1.20.1440.60">
    <property type="entry name" value="23S rRNA-intervening sequence"/>
    <property type="match status" value="1"/>
</dbReference>